<dbReference type="PANTHER" id="PTHR37981:SF1">
    <property type="entry name" value="SGNH HYDROLASE-TYPE ESTERASE DOMAIN-CONTAINING PROTEIN"/>
    <property type="match status" value="1"/>
</dbReference>
<feature type="disulfide bond" evidence="2">
    <location>
        <begin position="181"/>
        <end position="230"/>
    </location>
</feature>
<dbReference type="Proteomes" id="UP001165079">
    <property type="component" value="Unassembled WGS sequence"/>
</dbReference>
<dbReference type="PANTHER" id="PTHR37981">
    <property type="entry name" value="LIPASE 2"/>
    <property type="match status" value="1"/>
</dbReference>
<feature type="chain" id="PRO_5040747616" evidence="3">
    <location>
        <begin position="33"/>
        <end position="266"/>
    </location>
</feature>
<keyword evidence="6" id="KW-1185">Reference proteome</keyword>
<name>A0A9W6WEK5_9ACTN</name>
<evidence type="ECO:0000256" key="1">
    <source>
        <dbReference type="PIRSR" id="PIRSR637460-1"/>
    </source>
</evidence>
<feature type="disulfide bond" evidence="2">
    <location>
        <begin position="124"/>
        <end position="132"/>
    </location>
</feature>
<feature type="active site" description="Nucleophile" evidence="1">
    <location>
        <position position="43"/>
    </location>
</feature>
<dbReference type="GO" id="GO:0019433">
    <property type="term" value="P:triglyceride catabolic process"/>
    <property type="evidence" value="ECO:0007669"/>
    <property type="project" value="TreeGrafter"/>
</dbReference>
<protein>
    <submittedName>
        <fullName evidence="5">Lipase 1</fullName>
    </submittedName>
</protein>
<proteinExistence type="predicted"/>
<accession>A0A9W6WEK5</accession>
<dbReference type="SUPFAM" id="SSF52266">
    <property type="entry name" value="SGNH hydrolase"/>
    <property type="match status" value="1"/>
</dbReference>
<dbReference type="Gene3D" id="3.40.50.1110">
    <property type="entry name" value="SGNH hydrolase"/>
    <property type="match status" value="1"/>
</dbReference>
<evidence type="ECO:0000313" key="5">
    <source>
        <dbReference type="EMBL" id="GLZ81965.1"/>
    </source>
</evidence>
<evidence type="ECO:0000256" key="3">
    <source>
        <dbReference type="SAM" id="SignalP"/>
    </source>
</evidence>
<evidence type="ECO:0000259" key="4">
    <source>
        <dbReference type="Pfam" id="PF13472"/>
    </source>
</evidence>
<keyword evidence="3" id="KW-0732">Signal</keyword>
<feature type="active site" evidence="1">
    <location>
        <position position="248"/>
    </location>
</feature>
<dbReference type="InterPro" id="IPR036514">
    <property type="entry name" value="SGNH_hydro_sf"/>
</dbReference>
<organism evidence="5 6">
    <name type="scientific">Actinorhabdospora filicis</name>
    <dbReference type="NCBI Taxonomy" id="1785913"/>
    <lineage>
        <taxon>Bacteria</taxon>
        <taxon>Bacillati</taxon>
        <taxon>Actinomycetota</taxon>
        <taxon>Actinomycetes</taxon>
        <taxon>Micromonosporales</taxon>
        <taxon>Micromonosporaceae</taxon>
        <taxon>Actinorhabdospora</taxon>
    </lineage>
</organism>
<dbReference type="RefSeq" id="WP_285667537.1">
    <property type="nucleotide sequence ID" value="NZ_BSTX01000008.1"/>
</dbReference>
<dbReference type="InterPro" id="IPR037460">
    <property type="entry name" value="SEST-like"/>
</dbReference>
<dbReference type="EMBL" id="BSTX01000008">
    <property type="protein sequence ID" value="GLZ81965.1"/>
    <property type="molecule type" value="Genomic_DNA"/>
</dbReference>
<gene>
    <name evidence="5" type="ORF">Afil01_67720</name>
</gene>
<sequence>MRTTSRLRWAGSTLLTALAVILTVIAALPAHAAGPSYVALGDSYSSGVGTRSYLADDGCYRSQYAYPYKAAAAIGASLSFQACSGARTYDVRDKQLGSLSAGTNFVTVSVGGNDAGFSSIITQCAKPWPYTCWGDIDKADNFIRGTLPGRLDELYGLIRSKAPNAKVIVVGYPLLFNGETCNALARLSAGEQSRMNTTGDLLDDTIRGRAQAHGFTFVDPRSAFNVHRVCDDVEWINGLSSPTTESYHPNRDGHVAYTGLVRPQLS</sequence>
<feature type="domain" description="SGNH hydrolase-type esterase" evidence="4">
    <location>
        <begin position="39"/>
        <end position="254"/>
    </location>
</feature>
<feature type="disulfide bond" evidence="2">
    <location>
        <begin position="59"/>
        <end position="83"/>
    </location>
</feature>
<dbReference type="AlphaFoldDB" id="A0A9W6WEK5"/>
<dbReference type="InterPro" id="IPR013830">
    <property type="entry name" value="SGNH_hydro"/>
</dbReference>
<reference evidence="5" key="1">
    <citation type="submission" date="2023-03" db="EMBL/GenBank/DDBJ databases">
        <title>Actinorhabdospora filicis NBRC 111898.</title>
        <authorList>
            <person name="Ichikawa N."/>
            <person name="Sato H."/>
            <person name="Tonouchi N."/>
        </authorList>
    </citation>
    <scope>NUCLEOTIDE SEQUENCE</scope>
    <source>
        <strain evidence="5">NBRC 111898</strain>
    </source>
</reference>
<dbReference type="GO" id="GO:0004806">
    <property type="term" value="F:triacylglycerol lipase activity"/>
    <property type="evidence" value="ECO:0007669"/>
    <property type="project" value="TreeGrafter"/>
</dbReference>
<keyword evidence="2" id="KW-1015">Disulfide bond</keyword>
<feature type="signal peptide" evidence="3">
    <location>
        <begin position="1"/>
        <end position="32"/>
    </location>
</feature>
<evidence type="ECO:0000313" key="6">
    <source>
        <dbReference type="Proteomes" id="UP001165079"/>
    </source>
</evidence>
<evidence type="ECO:0000256" key="2">
    <source>
        <dbReference type="PIRSR" id="PIRSR637460-2"/>
    </source>
</evidence>
<dbReference type="Pfam" id="PF13472">
    <property type="entry name" value="Lipase_GDSL_2"/>
    <property type="match status" value="1"/>
</dbReference>
<comment type="caution">
    <text evidence="5">The sequence shown here is derived from an EMBL/GenBank/DDBJ whole genome shotgun (WGS) entry which is preliminary data.</text>
</comment>
<dbReference type="CDD" id="cd01823">
    <property type="entry name" value="SEST_like"/>
    <property type="match status" value="1"/>
</dbReference>